<dbReference type="Proteomes" id="UP000007305">
    <property type="component" value="Chromosome 3"/>
</dbReference>
<dbReference type="EnsemblPlants" id="Zm00001eb139170_T001">
    <property type="protein sequence ID" value="Zm00001eb139170_P001"/>
    <property type="gene ID" value="Zm00001eb139170"/>
</dbReference>
<accession>A0A804N6P6</accession>
<dbReference type="Gramene" id="Zm00001eb139170_T001">
    <property type="protein sequence ID" value="Zm00001eb139170_P001"/>
    <property type="gene ID" value="Zm00001eb139170"/>
</dbReference>
<evidence type="ECO:0000256" key="1">
    <source>
        <dbReference type="SAM" id="MobiDB-lite"/>
    </source>
</evidence>
<protein>
    <submittedName>
        <fullName evidence="2">Uncharacterized protein</fullName>
    </submittedName>
</protein>
<evidence type="ECO:0000313" key="2">
    <source>
        <dbReference type="EnsemblPlants" id="Zm00001eb139170_P001"/>
    </source>
</evidence>
<proteinExistence type="predicted"/>
<feature type="region of interest" description="Disordered" evidence="1">
    <location>
        <begin position="249"/>
        <end position="270"/>
    </location>
</feature>
<keyword evidence="3" id="KW-1185">Reference proteome</keyword>
<reference evidence="2" key="3">
    <citation type="submission" date="2021-05" db="UniProtKB">
        <authorList>
            <consortium name="EnsemblPlants"/>
        </authorList>
    </citation>
    <scope>IDENTIFICATION</scope>
    <source>
        <strain evidence="2">cv. B73</strain>
    </source>
</reference>
<sequence length="303" mass="32537">MSPTRSSPLARLPSTTGCGRGWWSGVGGYSSFTCHRWGNWRTSMARGCSAGRGWCWPWLFRCRWSCITWLCLLACSDGSKVGLASGRYSGSNRPCLYRTPHALHSVLRPSGPSRHCGVDDDPQCKHCFADFGGRHGFLAEADFFFFLTRYTAGASGGAAAGTVLGGGGGLPRFRGFFLTRRGSVWTGGRGLAHGQALVTRTGTVLLGRIIGRRRWGNRPLRLLRRGDGEPEGPPARRMATVADMAATLAPDGGVQAGDGDGQGQRRRREREHVAGGALPLLSSATAIHVAGRPGRRRSAVSWV</sequence>
<organism evidence="2 3">
    <name type="scientific">Zea mays</name>
    <name type="common">Maize</name>
    <dbReference type="NCBI Taxonomy" id="4577"/>
    <lineage>
        <taxon>Eukaryota</taxon>
        <taxon>Viridiplantae</taxon>
        <taxon>Streptophyta</taxon>
        <taxon>Embryophyta</taxon>
        <taxon>Tracheophyta</taxon>
        <taxon>Spermatophyta</taxon>
        <taxon>Magnoliopsida</taxon>
        <taxon>Liliopsida</taxon>
        <taxon>Poales</taxon>
        <taxon>Poaceae</taxon>
        <taxon>PACMAD clade</taxon>
        <taxon>Panicoideae</taxon>
        <taxon>Andropogonodae</taxon>
        <taxon>Andropogoneae</taxon>
        <taxon>Tripsacinae</taxon>
        <taxon>Zea</taxon>
    </lineage>
</organism>
<name>A0A804N6P6_MAIZE</name>
<reference evidence="2" key="2">
    <citation type="submission" date="2019-07" db="EMBL/GenBank/DDBJ databases">
        <authorList>
            <person name="Seetharam A."/>
            <person name="Woodhouse M."/>
            <person name="Cannon E."/>
        </authorList>
    </citation>
    <scope>NUCLEOTIDE SEQUENCE [LARGE SCALE GENOMIC DNA]</scope>
    <source>
        <strain evidence="2">cv. B73</strain>
    </source>
</reference>
<evidence type="ECO:0000313" key="3">
    <source>
        <dbReference type="Proteomes" id="UP000007305"/>
    </source>
</evidence>
<dbReference type="AlphaFoldDB" id="A0A804N6P6"/>
<reference evidence="3" key="1">
    <citation type="submission" date="2015-12" db="EMBL/GenBank/DDBJ databases">
        <title>Update maize B73 reference genome by single molecule sequencing technologies.</title>
        <authorList>
            <consortium name="Maize Genome Sequencing Project"/>
            <person name="Ware D."/>
        </authorList>
    </citation>
    <scope>NUCLEOTIDE SEQUENCE [LARGE SCALE GENOMIC DNA]</scope>
    <source>
        <strain evidence="3">cv. B73</strain>
    </source>
</reference>
<dbReference type="InParanoid" id="A0A804N6P6"/>